<comment type="similarity">
    <text evidence="3 10 13">Belongs to the IPP transferase family.</text>
</comment>
<evidence type="ECO:0000256" key="2">
    <source>
        <dbReference type="ARBA" id="ARBA00003213"/>
    </source>
</evidence>
<evidence type="ECO:0000256" key="5">
    <source>
        <dbReference type="ARBA" id="ARBA00022694"/>
    </source>
</evidence>
<keyword evidence="7 10" id="KW-0067">ATP-binding</keyword>
<feature type="region of interest" description="Interaction with substrate tRNA" evidence="10">
    <location>
        <begin position="163"/>
        <end position="167"/>
    </location>
</feature>
<dbReference type="NCBIfam" id="TIGR00174">
    <property type="entry name" value="miaA"/>
    <property type="match status" value="1"/>
</dbReference>
<evidence type="ECO:0000256" key="13">
    <source>
        <dbReference type="RuleBase" id="RU003785"/>
    </source>
</evidence>
<keyword evidence="8 10" id="KW-0460">Magnesium</keyword>
<dbReference type="GO" id="GO:0052381">
    <property type="term" value="F:tRNA dimethylallyltransferase activity"/>
    <property type="evidence" value="ECO:0007669"/>
    <property type="project" value="UniProtKB-UniRule"/>
</dbReference>
<dbReference type="SUPFAM" id="SSF52540">
    <property type="entry name" value="P-loop containing nucleoside triphosphate hydrolases"/>
    <property type="match status" value="2"/>
</dbReference>
<evidence type="ECO:0000256" key="10">
    <source>
        <dbReference type="HAMAP-Rule" id="MF_00185"/>
    </source>
</evidence>
<keyword evidence="15" id="KW-1185">Reference proteome</keyword>
<organism evidence="14 15">
    <name type="scientific">Hwanghaeella grinnelliae</name>
    <dbReference type="NCBI Taxonomy" id="2500179"/>
    <lineage>
        <taxon>Bacteria</taxon>
        <taxon>Pseudomonadati</taxon>
        <taxon>Pseudomonadota</taxon>
        <taxon>Alphaproteobacteria</taxon>
        <taxon>Rhodospirillales</taxon>
        <taxon>Rhodospirillaceae</taxon>
        <taxon>Hwanghaeella</taxon>
    </lineage>
</organism>
<proteinExistence type="inferred from homology"/>
<dbReference type="InterPro" id="IPR027417">
    <property type="entry name" value="P-loop_NTPase"/>
</dbReference>
<reference evidence="15" key="1">
    <citation type="submission" date="2019-01" db="EMBL/GenBank/DDBJ databases">
        <title>Gri0909 isolated from a small marine red alga.</title>
        <authorList>
            <person name="Kim J."/>
            <person name="Jeong S.E."/>
            <person name="Jeon C.O."/>
        </authorList>
    </citation>
    <scope>NUCLEOTIDE SEQUENCE [LARGE SCALE GENOMIC DNA]</scope>
    <source>
        <strain evidence="15">Gri0909</strain>
    </source>
</reference>
<comment type="cofactor">
    <cofactor evidence="1 10">
        <name>Mg(2+)</name>
        <dbReference type="ChEBI" id="CHEBI:18420"/>
    </cofactor>
</comment>
<dbReference type="InterPro" id="IPR039657">
    <property type="entry name" value="Dimethylallyltransferase"/>
</dbReference>
<comment type="subunit">
    <text evidence="10">Monomer.</text>
</comment>
<dbReference type="EMBL" id="SADE01000003">
    <property type="protein sequence ID" value="RVU35096.1"/>
    <property type="molecule type" value="Genomic_DNA"/>
</dbReference>
<dbReference type="RefSeq" id="WP_127767417.1">
    <property type="nucleotide sequence ID" value="NZ_SADE01000003.1"/>
</dbReference>
<evidence type="ECO:0000256" key="4">
    <source>
        <dbReference type="ARBA" id="ARBA00022679"/>
    </source>
</evidence>
<feature type="site" description="Interaction with substrate tRNA" evidence="10">
    <location>
        <position position="127"/>
    </location>
</feature>
<dbReference type="Proteomes" id="UP000287447">
    <property type="component" value="Unassembled WGS sequence"/>
</dbReference>
<keyword evidence="6 10" id="KW-0547">Nucleotide-binding</keyword>
<dbReference type="PANTHER" id="PTHR11088:SF60">
    <property type="entry name" value="TRNA DIMETHYLALLYLTRANSFERASE"/>
    <property type="match status" value="1"/>
</dbReference>
<dbReference type="GO" id="GO:0005524">
    <property type="term" value="F:ATP binding"/>
    <property type="evidence" value="ECO:0007669"/>
    <property type="project" value="UniProtKB-UniRule"/>
</dbReference>
<comment type="function">
    <text evidence="2 10 12">Catalyzes the transfer of a dimethylallyl group onto the adenine at position 37 in tRNAs that read codons beginning with uridine, leading to the formation of N6-(dimethylallyl)adenosine (i(6)A).</text>
</comment>
<dbReference type="GO" id="GO:0006400">
    <property type="term" value="P:tRNA modification"/>
    <property type="evidence" value="ECO:0007669"/>
    <property type="project" value="TreeGrafter"/>
</dbReference>
<dbReference type="PANTHER" id="PTHR11088">
    <property type="entry name" value="TRNA DIMETHYLALLYLTRANSFERASE"/>
    <property type="match status" value="1"/>
</dbReference>
<feature type="region of interest" description="Interaction with substrate tRNA" evidence="10">
    <location>
        <begin position="39"/>
        <end position="42"/>
    </location>
</feature>
<sequence length="316" mass="34598">MPTTGPRPILVIAGPTASGKSALALRAAQECNGTVINADSMQIYADLRIITARPSEEDEATAPHRLYGILDAAEVCSAARWRDLALTEIETAHEAGRLPILCGGTGLYLKALIEGLSPTPDIPDDIRSAVRERCDREGPVAMHALLAEQDPEMASRLNPTDSQRICRALEVVTATGRSLADWQNDAPDGPPADLHFHTVALLPPRDVLYEGINKRFDQMVELGALDEVRRLDERHLDPKLPAMKALGVPELRAFLHGEMTLPEAVTSAATKSRRYAKRQNTWLKSQIIINFSINAKFSESLTTSFFAFIRENGLTS</sequence>
<evidence type="ECO:0000256" key="8">
    <source>
        <dbReference type="ARBA" id="ARBA00022842"/>
    </source>
</evidence>
<dbReference type="OrthoDB" id="9776390at2"/>
<gene>
    <name evidence="10 14" type="primary">miaA</name>
    <name evidence="14" type="ORF">EOI86_19935</name>
</gene>
<evidence type="ECO:0000256" key="3">
    <source>
        <dbReference type="ARBA" id="ARBA00005842"/>
    </source>
</evidence>
<dbReference type="HAMAP" id="MF_00185">
    <property type="entry name" value="IPP_trans"/>
    <property type="match status" value="1"/>
</dbReference>
<evidence type="ECO:0000256" key="9">
    <source>
        <dbReference type="ARBA" id="ARBA00049563"/>
    </source>
</evidence>
<evidence type="ECO:0000256" key="11">
    <source>
        <dbReference type="RuleBase" id="RU003783"/>
    </source>
</evidence>
<dbReference type="AlphaFoldDB" id="A0A3S2VLL9"/>
<comment type="caution">
    <text evidence="14">The sequence shown here is derived from an EMBL/GenBank/DDBJ whole genome shotgun (WGS) entry which is preliminary data.</text>
</comment>
<feature type="binding site" evidence="10">
    <location>
        <begin position="14"/>
        <end position="21"/>
    </location>
    <ligand>
        <name>ATP</name>
        <dbReference type="ChEBI" id="CHEBI:30616"/>
    </ligand>
</feature>
<dbReference type="EC" id="2.5.1.75" evidence="10"/>
<comment type="caution">
    <text evidence="10">Lacks conserved residue(s) required for the propagation of feature annotation.</text>
</comment>
<keyword evidence="4 10" id="KW-0808">Transferase</keyword>
<evidence type="ECO:0000256" key="6">
    <source>
        <dbReference type="ARBA" id="ARBA00022741"/>
    </source>
</evidence>
<evidence type="ECO:0000256" key="7">
    <source>
        <dbReference type="ARBA" id="ARBA00022840"/>
    </source>
</evidence>
<accession>A0A3S2VLL9</accession>
<evidence type="ECO:0000313" key="14">
    <source>
        <dbReference type="EMBL" id="RVU35096.1"/>
    </source>
</evidence>
<dbReference type="Pfam" id="PF01715">
    <property type="entry name" value="IPPT"/>
    <property type="match status" value="1"/>
</dbReference>
<evidence type="ECO:0000256" key="1">
    <source>
        <dbReference type="ARBA" id="ARBA00001946"/>
    </source>
</evidence>
<feature type="site" description="Interaction with substrate tRNA" evidence="10">
    <location>
        <position position="105"/>
    </location>
</feature>
<dbReference type="Gene3D" id="3.40.50.300">
    <property type="entry name" value="P-loop containing nucleotide triphosphate hydrolases"/>
    <property type="match status" value="1"/>
</dbReference>
<name>A0A3S2VLL9_9PROT</name>
<keyword evidence="5 10" id="KW-0819">tRNA processing</keyword>
<feature type="binding site" evidence="10">
    <location>
        <begin position="16"/>
        <end position="21"/>
    </location>
    <ligand>
        <name>substrate</name>
    </ligand>
</feature>
<comment type="catalytic activity">
    <reaction evidence="9 10 11">
        <text>adenosine(37) in tRNA + dimethylallyl diphosphate = N(6)-dimethylallyladenosine(37) in tRNA + diphosphate</text>
        <dbReference type="Rhea" id="RHEA:26482"/>
        <dbReference type="Rhea" id="RHEA-COMP:10162"/>
        <dbReference type="Rhea" id="RHEA-COMP:10375"/>
        <dbReference type="ChEBI" id="CHEBI:33019"/>
        <dbReference type="ChEBI" id="CHEBI:57623"/>
        <dbReference type="ChEBI" id="CHEBI:74411"/>
        <dbReference type="ChEBI" id="CHEBI:74415"/>
        <dbReference type="EC" id="2.5.1.75"/>
    </reaction>
</comment>
<dbReference type="InterPro" id="IPR018022">
    <property type="entry name" value="IPT"/>
</dbReference>
<evidence type="ECO:0000313" key="15">
    <source>
        <dbReference type="Proteomes" id="UP000287447"/>
    </source>
</evidence>
<protein>
    <recommendedName>
        <fullName evidence="10">tRNA dimethylallyltransferase</fullName>
        <ecNumber evidence="10">2.5.1.75</ecNumber>
    </recommendedName>
    <alternativeName>
        <fullName evidence="10">Dimethylallyl diphosphate:tRNA dimethylallyltransferase</fullName>
        <shortName evidence="10">DMAPP:tRNA dimethylallyltransferase</shortName>
        <shortName evidence="10">DMATase</shortName>
    </alternativeName>
    <alternativeName>
        <fullName evidence="10">Isopentenyl-diphosphate:tRNA isopentenyltransferase</fullName>
        <shortName evidence="10">IPP transferase</shortName>
        <shortName evidence="10">IPPT</shortName>
        <shortName evidence="10">IPTase</shortName>
    </alternativeName>
</protein>
<dbReference type="Gene3D" id="1.10.20.140">
    <property type="match status" value="1"/>
</dbReference>
<evidence type="ECO:0000256" key="12">
    <source>
        <dbReference type="RuleBase" id="RU003784"/>
    </source>
</evidence>